<evidence type="ECO:0000259" key="1">
    <source>
        <dbReference type="Pfam" id="PF01575"/>
    </source>
</evidence>
<evidence type="ECO:0000313" key="2">
    <source>
        <dbReference type="EMBL" id="UTF52037.1"/>
    </source>
</evidence>
<dbReference type="InterPro" id="IPR029069">
    <property type="entry name" value="HotDog_dom_sf"/>
</dbReference>
<dbReference type="SUPFAM" id="SSF54637">
    <property type="entry name" value="Thioesterase/thiol ester dehydrase-isomerase"/>
    <property type="match status" value="1"/>
</dbReference>
<dbReference type="CDD" id="cd03449">
    <property type="entry name" value="R_hydratase"/>
    <property type="match status" value="1"/>
</dbReference>
<protein>
    <submittedName>
        <fullName evidence="2">MaoC family dehydratase</fullName>
    </submittedName>
</protein>
<keyword evidence="3" id="KW-1185">Reference proteome</keyword>
<gene>
    <name evidence="2" type="ORF">NGM29_09470</name>
</gene>
<dbReference type="EMBL" id="CP100355">
    <property type="protein sequence ID" value="UTF52037.1"/>
    <property type="molecule type" value="Genomic_DNA"/>
</dbReference>
<dbReference type="InterPro" id="IPR002539">
    <property type="entry name" value="MaoC-like_dom"/>
</dbReference>
<dbReference type="GeneID" id="73290274"/>
<evidence type="ECO:0000313" key="3">
    <source>
        <dbReference type="Proteomes" id="UP001056855"/>
    </source>
</evidence>
<dbReference type="PANTHER" id="PTHR43437:SF3">
    <property type="entry name" value="HYDROXYACYL-THIOESTER DEHYDRATASE TYPE 2, MITOCHONDRIAL"/>
    <property type="match status" value="1"/>
</dbReference>
<dbReference type="RefSeq" id="WP_254155754.1">
    <property type="nucleotide sequence ID" value="NZ_CP100355.1"/>
</dbReference>
<feature type="domain" description="MaoC-like" evidence="1">
    <location>
        <begin position="11"/>
        <end position="99"/>
    </location>
</feature>
<name>A0A9E7N5D1_9EURY</name>
<sequence length="132" mass="13984">MSTASPGDRSEISQRITTDHIERFADLTGDENPLHLDPEYAAEGLFDGPVAHGMLAAGLISSALASLPGDVVYLSQDLSFEAPVYPGQTVTATAEVLEDLGDDRYRVQTIARVEDDVVVSGEATVLSLAHEG</sequence>
<dbReference type="PANTHER" id="PTHR43437">
    <property type="entry name" value="HYDROXYACYL-THIOESTER DEHYDRATASE TYPE 2, MITOCHONDRIAL-RELATED"/>
    <property type="match status" value="1"/>
</dbReference>
<reference evidence="2" key="1">
    <citation type="submission" date="2022-06" db="EMBL/GenBank/DDBJ databases">
        <title>Diverse halophilic archaea isolated from saline environments.</title>
        <authorList>
            <person name="Cui H.-L."/>
        </authorList>
    </citation>
    <scope>NUCLEOTIDE SEQUENCE</scope>
    <source>
        <strain evidence="2">WLHS1</strain>
    </source>
</reference>
<dbReference type="GO" id="GO:0019171">
    <property type="term" value="F:(3R)-hydroxyacyl-[acyl-carrier-protein] dehydratase activity"/>
    <property type="evidence" value="ECO:0007669"/>
    <property type="project" value="TreeGrafter"/>
</dbReference>
<dbReference type="GO" id="GO:0006633">
    <property type="term" value="P:fatty acid biosynthetic process"/>
    <property type="evidence" value="ECO:0007669"/>
    <property type="project" value="TreeGrafter"/>
</dbReference>
<dbReference type="KEGG" id="sawl:NGM29_09470"/>
<proteinExistence type="predicted"/>
<dbReference type="Gene3D" id="3.10.129.10">
    <property type="entry name" value="Hotdog Thioesterase"/>
    <property type="match status" value="1"/>
</dbReference>
<dbReference type="AlphaFoldDB" id="A0A9E7N5D1"/>
<dbReference type="Pfam" id="PF01575">
    <property type="entry name" value="MaoC_dehydratas"/>
    <property type="match status" value="1"/>
</dbReference>
<dbReference type="InterPro" id="IPR050965">
    <property type="entry name" value="UPF0336/Enoyl-CoA_hydratase"/>
</dbReference>
<organism evidence="2 3">
    <name type="scientific">Natronosalvus rutilus</name>
    <dbReference type="NCBI Taxonomy" id="2953753"/>
    <lineage>
        <taxon>Archaea</taxon>
        <taxon>Methanobacteriati</taxon>
        <taxon>Methanobacteriota</taxon>
        <taxon>Stenosarchaea group</taxon>
        <taxon>Halobacteria</taxon>
        <taxon>Halobacteriales</taxon>
        <taxon>Natrialbaceae</taxon>
        <taxon>Natronosalvus</taxon>
    </lineage>
</organism>
<dbReference type="Proteomes" id="UP001056855">
    <property type="component" value="Chromosome"/>
</dbReference>
<accession>A0A9E7N5D1</accession>